<evidence type="ECO:0000313" key="3">
    <source>
        <dbReference type="Proteomes" id="UP000248012"/>
    </source>
</evidence>
<dbReference type="EMBL" id="QFVT01000002">
    <property type="protein sequence ID" value="PYC49295.1"/>
    <property type="molecule type" value="Genomic_DNA"/>
</dbReference>
<evidence type="ECO:0000256" key="1">
    <source>
        <dbReference type="SAM" id="SignalP"/>
    </source>
</evidence>
<feature type="chain" id="PRO_5015965866" evidence="1">
    <location>
        <begin position="21"/>
        <end position="104"/>
    </location>
</feature>
<evidence type="ECO:0000313" key="2">
    <source>
        <dbReference type="EMBL" id="PYC49295.1"/>
    </source>
</evidence>
<dbReference type="RefSeq" id="WP_110794894.1">
    <property type="nucleotide sequence ID" value="NZ_KZ826481.1"/>
</dbReference>
<feature type="signal peptide" evidence="1">
    <location>
        <begin position="1"/>
        <end position="20"/>
    </location>
</feature>
<keyword evidence="1" id="KW-0732">Signal</keyword>
<reference evidence="2 3" key="1">
    <citation type="submission" date="2018-05" db="EMBL/GenBank/DDBJ databases">
        <title>Oceanovita maritima gen. nov., sp. nov., a marine bacterium in the family Rhodobacteraceae isolated from surface seawater of Lundu port Xiamen, China.</title>
        <authorList>
            <person name="Hetharua B.H."/>
            <person name="Min D."/>
            <person name="Liao H."/>
            <person name="Tian Y."/>
        </authorList>
    </citation>
    <scope>NUCLEOTIDE SEQUENCE [LARGE SCALE GENOMIC DNA]</scope>
    <source>
        <strain evidence="2 3">FSX-11</strain>
    </source>
</reference>
<keyword evidence="3" id="KW-1185">Reference proteome</keyword>
<sequence>MIKRTLQVALLAVFLTPALAEIADAGPVGRACLTSPRKAKSVRLCSCIDSVAKRSLSRGDQRLAAKFFRKPQRAQDIRQSDSRHHERFWQKYKAFGTRVEATCG</sequence>
<dbReference type="OrthoDB" id="7659053at2"/>
<gene>
    <name evidence="2" type="ORF">DI396_03730</name>
</gene>
<organism evidence="2 3">
    <name type="scientific">Litorivita pollutaquae</name>
    <dbReference type="NCBI Taxonomy" id="2200892"/>
    <lineage>
        <taxon>Bacteria</taxon>
        <taxon>Pseudomonadati</taxon>
        <taxon>Pseudomonadota</taxon>
        <taxon>Alphaproteobacteria</taxon>
        <taxon>Rhodobacterales</taxon>
        <taxon>Paracoccaceae</taxon>
        <taxon>Litorivita</taxon>
    </lineage>
</organism>
<dbReference type="AlphaFoldDB" id="A0A2V4MR94"/>
<comment type="caution">
    <text evidence="2">The sequence shown here is derived from an EMBL/GenBank/DDBJ whole genome shotgun (WGS) entry which is preliminary data.</text>
</comment>
<name>A0A2V4MR94_9RHOB</name>
<accession>A0A2V4MR94</accession>
<proteinExistence type="predicted"/>
<dbReference type="Proteomes" id="UP000248012">
    <property type="component" value="Unassembled WGS sequence"/>
</dbReference>
<protein>
    <submittedName>
        <fullName evidence="2">Uncharacterized protein</fullName>
    </submittedName>
</protein>